<sequence length="81" mass="9426">RLTALTVHKCPRCWKPYQKTKACNRVICPCGQASCYVCGQAIESEGYEHFWGKKRRCKLFHDVKKRDELAVAQELQRQIGK</sequence>
<organism evidence="1 2">
    <name type="scientific">Pristionchus entomophagus</name>
    <dbReference type="NCBI Taxonomy" id="358040"/>
    <lineage>
        <taxon>Eukaryota</taxon>
        <taxon>Metazoa</taxon>
        <taxon>Ecdysozoa</taxon>
        <taxon>Nematoda</taxon>
        <taxon>Chromadorea</taxon>
        <taxon>Rhabditida</taxon>
        <taxon>Rhabditina</taxon>
        <taxon>Diplogasteromorpha</taxon>
        <taxon>Diplogasteroidea</taxon>
        <taxon>Neodiplogasteridae</taxon>
        <taxon>Pristionchus</taxon>
    </lineage>
</organism>
<comment type="caution">
    <text evidence="1">The sequence shown here is derived from an EMBL/GenBank/DDBJ whole genome shotgun (WGS) entry which is preliminary data.</text>
</comment>
<proteinExistence type="predicted"/>
<feature type="non-terminal residue" evidence="1">
    <location>
        <position position="1"/>
    </location>
</feature>
<dbReference type="Pfam" id="PF26200">
    <property type="entry name" value="Rcat_RNF216"/>
    <property type="match status" value="1"/>
</dbReference>
<evidence type="ECO:0000313" key="2">
    <source>
        <dbReference type="Proteomes" id="UP001432027"/>
    </source>
</evidence>
<dbReference type="SUPFAM" id="SSF57850">
    <property type="entry name" value="RING/U-box"/>
    <property type="match status" value="1"/>
</dbReference>
<accession>A0AAV5TRN1</accession>
<evidence type="ECO:0000313" key="1">
    <source>
        <dbReference type="EMBL" id="GMS96693.1"/>
    </source>
</evidence>
<dbReference type="Gene3D" id="1.20.120.1750">
    <property type="match status" value="1"/>
</dbReference>
<evidence type="ECO:0008006" key="3">
    <source>
        <dbReference type="Google" id="ProtNLM"/>
    </source>
</evidence>
<reference evidence="1" key="1">
    <citation type="submission" date="2023-10" db="EMBL/GenBank/DDBJ databases">
        <title>Genome assembly of Pristionchus species.</title>
        <authorList>
            <person name="Yoshida K."/>
            <person name="Sommer R.J."/>
        </authorList>
    </citation>
    <scope>NUCLEOTIDE SEQUENCE</scope>
    <source>
        <strain evidence="1">RS0144</strain>
    </source>
</reference>
<name>A0AAV5TRN1_9BILA</name>
<dbReference type="Proteomes" id="UP001432027">
    <property type="component" value="Unassembled WGS sequence"/>
</dbReference>
<protein>
    <recommendedName>
        <fullName evidence="3">IBR domain-containing protein</fullName>
    </recommendedName>
</protein>
<feature type="non-terminal residue" evidence="1">
    <location>
        <position position="81"/>
    </location>
</feature>
<keyword evidence="2" id="KW-1185">Reference proteome</keyword>
<dbReference type="EMBL" id="BTSX01000004">
    <property type="protein sequence ID" value="GMS96693.1"/>
    <property type="molecule type" value="Genomic_DNA"/>
</dbReference>
<dbReference type="AlphaFoldDB" id="A0AAV5TRN1"/>
<gene>
    <name evidence="1" type="ORF">PENTCL1PPCAC_18868</name>
</gene>